<name>A0ABY7BFR6_9FIRM</name>
<evidence type="ECO:0000313" key="2">
    <source>
        <dbReference type="EMBL" id="WAM31660.1"/>
    </source>
</evidence>
<dbReference type="PROSITE" id="PS51257">
    <property type="entry name" value="PROKAR_LIPOPROTEIN"/>
    <property type="match status" value="1"/>
</dbReference>
<evidence type="ECO:0000313" key="3">
    <source>
        <dbReference type="Proteomes" id="UP001164745"/>
    </source>
</evidence>
<dbReference type="EMBL" id="CP113864">
    <property type="protein sequence ID" value="WAM31660.1"/>
    <property type="molecule type" value="Genomic_DNA"/>
</dbReference>
<organism evidence="2 3">
    <name type="scientific">Caldicellulosiruptor naganoensis</name>
    <dbReference type="NCBI Taxonomy" id="29324"/>
    <lineage>
        <taxon>Bacteria</taxon>
        <taxon>Bacillati</taxon>
        <taxon>Bacillota</taxon>
        <taxon>Bacillota incertae sedis</taxon>
        <taxon>Caldicellulosiruptorales</taxon>
        <taxon>Caldicellulosiruptoraceae</taxon>
        <taxon>Caldicellulosiruptor</taxon>
    </lineage>
</organism>
<keyword evidence="1" id="KW-0732">Signal</keyword>
<feature type="signal peptide" evidence="1">
    <location>
        <begin position="1"/>
        <end position="22"/>
    </location>
</feature>
<reference evidence="2" key="1">
    <citation type="submission" date="2022-12" db="EMBL/GenBank/DDBJ databases">
        <authorList>
            <person name="Bing R.G."/>
            <person name="Willard D.J."/>
            <person name="Manesh M.J.H."/>
            <person name="Laemthong T."/>
            <person name="Crosby J.R."/>
            <person name="Kelly R.M."/>
        </authorList>
    </citation>
    <scope>NUCLEOTIDE SEQUENCE</scope>
    <source>
        <strain evidence="2">DSM 8991</strain>
    </source>
</reference>
<gene>
    <name evidence="2" type="ORF">OTJ99_000091</name>
</gene>
<dbReference type="Proteomes" id="UP001164745">
    <property type="component" value="Chromosome"/>
</dbReference>
<accession>A0ABY7BFR6</accession>
<proteinExistence type="predicted"/>
<evidence type="ECO:0000256" key="1">
    <source>
        <dbReference type="SAM" id="SignalP"/>
    </source>
</evidence>
<feature type="chain" id="PRO_5045976002" description="Lipoprotein" evidence="1">
    <location>
        <begin position="23"/>
        <end position="274"/>
    </location>
</feature>
<sequence length="274" mass="31792">MRCYIKKVTVFMLITLLLFLTACGNGVKTSKTTSSKPESKTNTGMNTVAVATQTKSTPKPTVAYITTTEGFVTQILQRARVNPATFETALSMKLIPPEVKRNSVLTRAQASYIIWNAMNSIDRFELWLKRIFEREFRRKDTPLKIINNLVDKGYITGKQFIELKRDPSYFENNKTVRILTGRELLFNSYITTEHILEFYFCSHNWEMTYKDRIALYATLIYPFIMRGSDGKLTNILAFETKDEEGRDYSIEQFRYFIQAIANAKFYECDITVEL</sequence>
<evidence type="ECO:0008006" key="4">
    <source>
        <dbReference type="Google" id="ProtNLM"/>
    </source>
</evidence>
<protein>
    <recommendedName>
        <fullName evidence="4">Lipoprotein</fullName>
    </recommendedName>
</protein>
<dbReference type="RefSeq" id="WP_045165967.1">
    <property type="nucleotide sequence ID" value="NZ_CP113864.1"/>
</dbReference>
<keyword evidence="3" id="KW-1185">Reference proteome</keyword>